<dbReference type="PANTHER" id="PTHR42904:SF6">
    <property type="entry name" value="NAD-CAPPED RNA HYDROLASE NUDT12"/>
    <property type="match status" value="1"/>
</dbReference>
<dbReference type="AlphaFoldDB" id="A0A9Q1UVX4"/>
<dbReference type="PROSITE" id="PS00893">
    <property type="entry name" value="NUDIX_BOX"/>
    <property type="match status" value="1"/>
</dbReference>
<keyword evidence="6" id="KW-0378">Hydrolase</keyword>
<comment type="similarity">
    <text evidence="3">Belongs to the Nudix hydrolase family. NudC subfamily.</text>
</comment>
<dbReference type="Pfam" id="PF00293">
    <property type="entry name" value="NUDIX"/>
    <property type="match status" value="1"/>
</dbReference>
<evidence type="ECO:0000313" key="11">
    <source>
        <dbReference type="EMBL" id="KOA82902.1"/>
    </source>
</evidence>
<evidence type="ECO:0000256" key="1">
    <source>
        <dbReference type="ARBA" id="ARBA00001946"/>
    </source>
</evidence>
<comment type="cofactor">
    <cofactor evidence="2">
        <name>Zn(2+)</name>
        <dbReference type="ChEBI" id="CHEBI:29105"/>
    </cofactor>
</comment>
<dbReference type="InterPro" id="IPR015797">
    <property type="entry name" value="NUDIX_hydrolase-like_dom_sf"/>
</dbReference>
<proteinExistence type="inferred from homology"/>
<comment type="catalytic activity">
    <reaction evidence="9">
        <text>a 5'-end NAD(+)-phospho-ribonucleoside in mRNA + H2O = a 5'-end phospho-adenosine-phospho-ribonucleoside in mRNA + beta-nicotinamide D-ribonucleotide + 2 H(+)</text>
        <dbReference type="Rhea" id="RHEA:60876"/>
        <dbReference type="Rhea" id="RHEA-COMP:15698"/>
        <dbReference type="Rhea" id="RHEA-COMP:15719"/>
        <dbReference type="ChEBI" id="CHEBI:14649"/>
        <dbReference type="ChEBI" id="CHEBI:15377"/>
        <dbReference type="ChEBI" id="CHEBI:15378"/>
        <dbReference type="ChEBI" id="CHEBI:144029"/>
        <dbReference type="ChEBI" id="CHEBI:144051"/>
    </reaction>
    <physiologicalReaction direction="left-to-right" evidence="9">
        <dbReference type="Rhea" id="RHEA:60877"/>
    </physiologicalReaction>
</comment>
<keyword evidence="8" id="KW-0520">NAD</keyword>
<feature type="domain" description="Nudix hydrolase" evidence="10">
    <location>
        <begin position="37"/>
        <end position="156"/>
    </location>
</feature>
<evidence type="ECO:0000256" key="2">
    <source>
        <dbReference type="ARBA" id="ARBA00001947"/>
    </source>
</evidence>
<evidence type="ECO:0000256" key="4">
    <source>
        <dbReference type="ARBA" id="ARBA00012381"/>
    </source>
</evidence>
<evidence type="ECO:0000256" key="6">
    <source>
        <dbReference type="ARBA" id="ARBA00022801"/>
    </source>
</evidence>
<evidence type="ECO:0000256" key="3">
    <source>
        <dbReference type="ARBA" id="ARBA00009595"/>
    </source>
</evidence>
<dbReference type="GO" id="GO:0046872">
    <property type="term" value="F:metal ion binding"/>
    <property type="evidence" value="ECO:0007669"/>
    <property type="project" value="UniProtKB-KW"/>
</dbReference>
<dbReference type="InterPro" id="IPR020084">
    <property type="entry name" value="NUDIX_hydrolase_CS"/>
</dbReference>
<dbReference type="CDD" id="cd03429">
    <property type="entry name" value="NUDIX_NADH_pyrophosphatase_Nudt13"/>
    <property type="match status" value="1"/>
</dbReference>
<comment type="caution">
    <text evidence="11">The sequence shown here is derived from an EMBL/GenBank/DDBJ whole genome shotgun (WGS) entry which is preliminary data.</text>
</comment>
<accession>A0A9Q1UVX4</accession>
<protein>
    <recommendedName>
        <fullName evidence="4">NAD(+) diphosphatase</fullName>
        <ecNumber evidence="4">3.6.1.22</ecNumber>
    </recommendedName>
</protein>
<dbReference type="Gene3D" id="3.90.79.10">
    <property type="entry name" value="Nucleoside Triphosphate Pyrophosphohydrolase"/>
    <property type="match status" value="1"/>
</dbReference>
<evidence type="ECO:0000259" key="10">
    <source>
        <dbReference type="PROSITE" id="PS51462"/>
    </source>
</evidence>
<keyword evidence="7" id="KW-0460">Magnesium</keyword>
<dbReference type="OrthoDB" id="9800077at2"/>
<reference evidence="11 12" key="1">
    <citation type="submission" date="2015-07" db="EMBL/GenBank/DDBJ databases">
        <title>Draft genome sequences of 17 French Clostridium botulinum group III.</title>
        <authorList>
            <person name="Woudstra C."/>
            <person name="Le Marechal C."/>
            <person name="Souillard R."/>
            <person name="Bayon-Auboyer M.-H."/>
            <person name="Dessouter D."/>
            <person name="Fach P."/>
        </authorList>
    </citation>
    <scope>NUCLEOTIDE SEQUENCE [LARGE SCALE GENOMIC DNA]</scope>
    <source>
        <strain evidence="11 12">12LNRI-CD</strain>
    </source>
</reference>
<dbReference type="InterPro" id="IPR000086">
    <property type="entry name" value="NUDIX_hydrolase_dom"/>
</dbReference>
<dbReference type="SUPFAM" id="SSF55811">
    <property type="entry name" value="Nudix"/>
    <property type="match status" value="1"/>
</dbReference>
<dbReference type="InterPro" id="IPR050241">
    <property type="entry name" value="NAD-cap_RNA_hydrolase_NudC"/>
</dbReference>
<dbReference type="Proteomes" id="UP000037540">
    <property type="component" value="Unassembled WGS sequence"/>
</dbReference>
<evidence type="ECO:0000256" key="9">
    <source>
        <dbReference type="ARBA" id="ARBA00023679"/>
    </source>
</evidence>
<dbReference type="GO" id="GO:0006742">
    <property type="term" value="P:NADP+ catabolic process"/>
    <property type="evidence" value="ECO:0007669"/>
    <property type="project" value="TreeGrafter"/>
</dbReference>
<dbReference type="PANTHER" id="PTHR42904">
    <property type="entry name" value="NUDIX HYDROLASE, NUDC SUBFAMILY"/>
    <property type="match status" value="1"/>
</dbReference>
<evidence type="ECO:0000256" key="8">
    <source>
        <dbReference type="ARBA" id="ARBA00023027"/>
    </source>
</evidence>
<dbReference type="EMBL" id="LGVR01000095">
    <property type="protein sequence ID" value="KOA82902.1"/>
    <property type="molecule type" value="Genomic_DNA"/>
</dbReference>
<name>A0A9Q1UVX4_CLOBO</name>
<gene>
    <name evidence="11" type="ORF">ADU74_12975</name>
</gene>
<comment type="cofactor">
    <cofactor evidence="1">
        <name>Mg(2+)</name>
        <dbReference type="ChEBI" id="CHEBI:18420"/>
    </cofactor>
</comment>
<sequence>MKYRFCPICGRELDIRNSWDEGDVPYCPVDDTMFFDLPKPCIVVAVLKGNEVLLMKQSYIFKNSKVLVSGYVNVGENVEETVIREVKEETGITINNLKYLGSDVVKSSELLMLTFMADYVEGDIVKSKEVEWVDWSNINNAISQMSEDEIGKTVIRKVLKEKEEFINKL</sequence>
<dbReference type="GO" id="GO:0005829">
    <property type="term" value="C:cytosol"/>
    <property type="evidence" value="ECO:0007669"/>
    <property type="project" value="TreeGrafter"/>
</dbReference>
<evidence type="ECO:0000256" key="5">
    <source>
        <dbReference type="ARBA" id="ARBA00022723"/>
    </source>
</evidence>
<keyword evidence="5" id="KW-0479">Metal-binding</keyword>
<evidence type="ECO:0000256" key="7">
    <source>
        <dbReference type="ARBA" id="ARBA00022842"/>
    </source>
</evidence>
<dbReference type="PROSITE" id="PS51462">
    <property type="entry name" value="NUDIX"/>
    <property type="match status" value="1"/>
</dbReference>
<evidence type="ECO:0000313" key="12">
    <source>
        <dbReference type="Proteomes" id="UP000037540"/>
    </source>
</evidence>
<dbReference type="RefSeq" id="WP_013726678.1">
    <property type="nucleotide sequence ID" value="NZ_LGVO01000097.1"/>
</dbReference>
<dbReference type="InterPro" id="IPR049734">
    <property type="entry name" value="NudC-like_C"/>
</dbReference>
<organism evidence="11 12">
    <name type="scientific">Clostridium botulinum</name>
    <dbReference type="NCBI Taxonomy" id="1491"/>
    <lineage>
        <taxon>Bacteria</taxon>
        <taxon>Bacillati</taxon>
        <taxon>Bacillota</taxon>
        <taxon>Clostridia</taxon>
        <taxon>Eubacteriales</taxon>
        <taxon>Clostridiaceae</taxon>
        <taxon>Clostridium</taxon>
    </lineage>
</organism>
<dbReference type="GO" id="GO:0035529">
    <property type="term" value="F:NADH pyrophosphatase activity"/>
    <property type="evidence" value="ECO:0007669"/>
    <property type="project" value="TreeGrafter"/>
</dbReference>
<dbReference type="GO" id="GO:0019677">
    <property type="term" value="P:NAD+ catabolic process"/>
    <property type="evidence" value="ECO:0007669"/>
    <property type="project" value="TreeGrafter"/>
</dbReference>
<dbReference type="EC" id="3.6.1.22" evidence="4"/>